<name>A0A0F7TDR9_PENBI</name>
<dbReference type="SUPFAM" id="SSF55811">
    <property type="entry name" value="Nudix"/>
    <property type="match status" value="1"/>
</dbReference>
<feature type="transmembrane region" description="Helical" evidence="1">
    <location>
        <begin position="416"/>
        <end position="438"/>
    </location>
</feature>
<gene>
    <name evidence="3" type="ORF">PMG11_00972</name>
</gene>
<dbReference type="STRING" id="104259.A0A0F7TDR9"/>
<dbReference type="PROSITE" id="PS51462">
    <property type="entry name" value="NUDIX"/>
    <property type="match status" value="1"/>
</dbReference>
<dbReference type="Pfam" id="PF00293">
    <property type="entry name" value="NUDIX"/>
    <property type="match status" value="1"/>
</dbReference>
<dbReference type="PANTHER" id="PTHR12992:SF44">
    <property type="entry name" value="NUDIX HYDROLASE DOMAIN-CONTAINING PROTEIN"/>
    <property type="match status" value="1"/>
</dbReference>
<dbReference type="GO" id="GO:0010945">
    <property type="term" value="F:coenzyme A diphosphatase activity"/>
    <property type="evidence" value="ECO:0007669"/>
    <property type="project" value="InterPro"/>
</dbReference>
<dbReference type="EMBL" id="CDHK01000001">
    <property type="protein sequence ID" value="CEJ54675.1"/>
    <property type="molecule type" value="Genomic_DNA"/>
</dbReference>
<dbReference type="PANTHER" id="PTHR12992">
    <property type="entry name" value="NUDIX HYDROLASE"/>
    <property type="match status" value="1"/>
</dbReference>
<dbReference type="Gene3D" id="3.90.79.10">
    <property type="entry name" value="Nucleoside Triphosphate Pyrophosphohydrolase"/>
    <property type="match status" value="1"/>
</dbReference>
<reference evidence="4" key="1">
    <citation type="journal article" date="2015" name="Genome Announc.">
        <title>Draft genome sequence of the fungus Penicillium brasilianum MG11.</title>
        <authorList>
            <person name="Horn F."/>
            <person name="Linde J."/>
            <person name="Mattern D.J."/>
            <person name="Walther G."/>
            <person name="Guthke R."/>
            <person name="Brakhage A.A."/>
            <person name="Valiante V."/>
        </authorList>
    </citation>
    <scope>NUCLEOTIDE SEQUENCE [LARGE SCALE GENOMIC DNA]</scope>
    <source>
        <strain evidence="4">MG11</strain>
    </source>
</reference>
<dbReference type="Proteomes" id="UP000042958">
    <property type="component" value="Unassembled WGS sequence"/>
</dbReference>
<evidence type="ECO:0000313" key="3">
    <source>
        <dbReference type="EMBL" id="CEJ54675.1"/>
    </source>
</evidence>
<dbReference type="InterPro" id="IPR000086">
    <property type="entry name" value="NUDIX_hydrolase_dom"/>
</dbReference>
<evidence type="ECO:0000256" key="1">
    <source>
        <dbReference type="SAM" id="Phobius"/>
    </source>
</evidence>
<protein>
    <recommendedName>
        <fullName evidence="2">Nudix hydrolase domain-containing protein</fullName>
    </recommendedName>
</protein>
<dbReference type="AlphaFoldDB" id="A0A0F7TDR9"/>
<dbReference type="CDD" id="cd03426">
    <property type="entry name" value="NUDIX_CoAse_Nudt7"/>
    <property type="match status" value="1"/>
</dbReference>
<sequence length="443" mass="49443">MAEPAHQKGTPGLSHHLHGVLTELRRRPYPHVPNPPGCKKRASVALILRVKPTYDHWPSSDAITNDPSSSVEQQLQDFFTQPWVRHGDPEVLFIKRASREGDRWTGHVALPGGKRDPEDADDRAAAVREASEEIGFDLTTDDVINVGNLPERVVTTSWGSEPLMVLCPFVFLTTRTDCPTLKLQPTEVASTHWIPLRALLSPSLRTVEYVDMSQRFARQGGYLSRLAVRALMGWMQFSAVRLLPSETQQCTSVPGFVPDETTKQKSLISRFKAWTLSNQADSGDLNRPLLLWGLTLGVLADFLDMLPPHSAVELWKYPTFTAPDLRFIVSILTYKLRKRNKQQVKLGARPTDTAVDSETAALRVSPSAEGHDHNEVGIGGLGVGRYYGPGDHTADGTSYAVGIMLRGYYQRLRVAIWVYLAWRAALGSVAAFAAWRFLRRRFL</sequence>
<keyword evidence="4" id="KW-1185">Reference proteome</keyword>
<dbReference type="InterPro" id="IPR015797">
    <property type="entry name" value="NUDIX_hydrolase-like_dom_sf"/>
</dbReference>
<dbReference type="InterPro" id="IPR045121">
    <property type="entry name" value="CoAse"/>
</dbReference>
<evidence type="ECO:0000313" key="4">
    <source>
        <dbReference type="Proteomes" id="UP000042958"/>
    </source>
</evidence>
<evidence type="ECO:0000259" key="2">
    <source>
        <dbReference type="PROSITE" id="PS51462"/>
    </source>
</evidence>
<dbReference type="OrthoDB" id="77989at2759"/>
<feature type="domain" description="Nudix hydrolase" evidence="2">
    <location>
        <begin position="39"/>
        <end position="218"/>
    </location>
</feature>
<keyword evidence="1" id="KW-1133">Transmembrane helix</keyword>
<keyword evidence="1" id="KW-0812">Transmembrane</keyword>
<organism evidence="3 4">
    <name type="scientific">Penicillium brasilianum</name>
    <dbReference type="NCBI Taxonomy" id="104259"/>
    <lineage>
        <taxon>Eukaryota</taxon>
        <taxon>Fungi</taxon>
        <taxon>Dikarya</taxon>
        <taxon>Ascomycota</taxon>
        <taxon>Pezizomycotina</taxon>
        <taxon>Eurotiomycetes</taxon>
        <taxon>Eurotiomycetidae</taxon>
        <taxon>Eurotiales</taxon>
        <taxon>Aspergillaceae</taxon>
        <taxon>Penicillium</taxon>
    </lineage>
</organism>
<keyword evidence="1" id="KW-0472">Membrane</keyword>
<proteinExistence type="predicted"/>
<accession>A0A0F7TDR9</accession>